<feature type="compositionally biased region" description="Basic residues" evidence="1">
    <location>
        <begin position="408"/>
        <end position="460"/>
    </location>
</feature>
<protein>
    <submittedName>
        <fullName evidence="2">Uncharacterized protein</fullName>
    </submittedName>
</protein>
<organism evidence="2 3">
    <name type="scientific">Piscinibacter aquaticus</name>
    <dbReference type="NCBI Taxonomy" id="392597"/>
    <lineage>
        <taxon>Bacteria</taxon>
        <taxon>Pseudomonadati</taxon>
        <taxon>Pseudomonadota</taxon>
        <taxon>Betaproteobacteria</taxon>
        <taxon>Burkholderiales</taxon>
        <taxon>Sphaerotilaceae</taxon>
        <taxon>Piscinibacter</taxon>
    </lineage>
</organism>
<feature type="compositionally biased region" description="Low complexity" evidence="1">
    <location>
        <begin position="324"/>
        <end position="336"/>
    </location>
</feature>
<dbReference type="AlphaFoldDB" id="A0A5C6TXN9"/>
<accession>A0A5C6TXN9</accession>
<feature type="region of interest" description="Disordered" evidence="1">
    <location>
        <begin position="299"/>
        <end position="367"/>
    </location>
</feature>
<gene>
    <name evidence="2" type="ORF">FSC37_01750</name>
</gene>
<reference evidence="2 3" key="1">
    <citation type="submission" date="2019-08" db="EMBL/GenBank/DDBJ databases">
        <authorList>
            <person name="Khan S.A."/>
            <person name="Jeon C.O."/>
            <person name="Jeong S.E."/>
        </authorList>
    </citation>
    <scope>NUCLEOTIDE SEQUENCE [LARGE SCALE GENOMIC DNA]</scope>
    <source>
        <strain evidence="3">IMCC1728</strain>
    </source>
</reference>
<name>A0A5C6TXN9_9BURK</name>
<sequence length="483" mass="51466">MAEPTVRRPAWGRWLTLLAVALAVLAVAAAGALWLLRTEAGATWALARVPGLQASGVSGALFGDLRVQRLRIELPRGGEAVLDGASWTGLRIERAAAWRPRVVMDRLAADRIAIRPGAASDAPPSPPASLAVPLELRVEAIEVGLLAIAPLGDLPIERLRARLHIGADDGSMHRLDALSLAYGRLRLQGEATLGADSPMPLQASLSAEQEGALANAQWSARATLAGELTALRLQATLRAQPQAPAGAQPLPPQALDLDVTLKPFERWPLGNLQARAQRLDLSAFHAAAPLTALSGRPVPARRAAISRPRSTRAGQRRAGRLERGPAAAAPAGARSARPPRRPADAGIAHAERRARQPEAGGRAYRGPRALVTRGLDAGRHHLRAAARPARRARAGDAARRPAGAGRQRAGRRIGARHRARRSLGQRARPRCRSSRAAARRRPLAARRHHRPHRAGPRPRRAPPAPRPRSPATPPAARPRRPGS</sequence>
<proteinExistence type="predicted"/>
<feature type="compositionally biased region" description="Basic residues" evidence="1">
    <location>
        <begin position="383"/>
        <end position="392"/>
    </location>
</feature>
<keyword evidence="3" id="KW-1185">Reference proteome</keyword>
<dbReference type="EMBL" id="VOPW01000001">
    <property type="protein sequence ID" value="TXC65293.1"/>
    <property type="molecule type" value="Genomic_DNA"/>
</dbReference>
<feature type="region of interest" description="Disordered" evidence="1">
    <location>
        <begin position="383"/>
        <end position="483"/>
    </location>
</feature>
<feature type="compositionally biased region" description="Pro residues" evidence="1">
    <location>
        <begin position="461"/>
        <end position="476"/>
    </location>
</feature>
<comment type="caution">
    <text evidence="2">The sequence shown here is derived from an EMBL/GenBank/DDBJ whole genome shotgun (WGS) entry which is preliminary data.</text>
</comment>
<evidence type="ECO:0000313" key="2">
    <source>
        <dbReference type="EMBL" id="TXC65293.1"/>
    </source>
</evidence>
<evidence type="ECO:0000313" key="3">
    <source>
        <dbReference type="Proteomes" id="UP000321832"/>
    </source>
</evidence>
<feature type="compositionally biased region" description="Low complexity" evidence="1">
    <location>
        <begin position="299"/>
        <end position="313"/>
    </location>
</feature>
<dbReference type="Proteomes" id="UP000321832">
    <property type="component" value="Unassembled WGS sequence"/>
</dbReference>
<evidence type="ECO:0000256" key="1">
    <source>
        <dbReference type="SAM" id="MobiDB-lite"/>
    </source>
</evidence>